<name>A0A2P2KZJ2_RHIMU</name>
<reference evidence="2" key="1">
    <citation type="submission" date="2018-02" db="EMBL/GenBank/DDBJ databases">
        <title>Rhizophora mucronata_Transcriptome.</title>
        <authorList>
            <person name="Meera S.P."/>
            <person name="Sreeshan A."/>
            <person name="Augustine A."/>
        </authorList>
    </citation>
    <scope>NUCLEOTIDE SEQUENCE</scope>
    <source>
        <tissue evidence="2">Leaf</tissue>
    </source>
</reference>
<feature type="signal peptide" evidence="1">
    <location>
        <begin position="1"/>
        <end position="22"/>
    </location>
</feature>
<protein>
    <submittedName>
        <fullName evidence="3">Ras-related protein RHN1-like</fullName>
    </submittedName>
</protein>
<proteinExistence type="predicted"/>
<evidence type="ECO:0000256" key="1">
    <source>
        <dbReference type="SAM" id="SignalP"/>
    </source>
</evidence>
<dbReference type="EMBL" id="GGEC01030634">
    <property type="protein sequence ID" value="MBX11118.1"/>
    <property type="molecule type" value="Transcribed_RNA"/>
</dbReference>
<evidence type="ECO:0000313" key="3">
    <source>
        <dbReference type="EMBL" id="MBX11118.1"/>
    </source>
</evidence>
<accession>A0A2P2KZJ2</accession>
<feature type="chain" id="PRO_5015085042" evidence="1">
    <location>
        <begin position="23"/>
        <end position="95"/>
    </location>
</feature>
<organism evidence="2">
    <name type="scientific">Rhizophora mucronata</name>
    <name type="common">Asiatic mangrove</name>
    <dbReference type="NCBI Taxonomy" id="61149"/>
    <lineage>
        <taxon>Eukaryota</taxon>
        <taxon>Viridiplantae</taxon>
        <taxon>Streptophyta</taxon>
        <taxon>Embryophyta</taxon>
        <taxon>Tracheophyta</taxon>
        <taxon>Spermatophyta</taxon>
        <taxon>Magnoliopsida</taxon>
        <taxon>eudicotyledons</taxon>
        <taxon>Gunneridae</taxon>
        <taxon>Pentapetalae</taxon>
        <taxon>rosids</taxon>
        <taxon>fabids</taxon>
        <taxon>Malpighiales</taxon>
        <taxon>Rhizophoraceae</taxon>
        <taxon>Rhizophora</taxon>
    </lineage>
</organism>
<dbReference type="EMBL" id="GGEC01030633">
    <property type="protein sequence ID" value="MBX11117.1"/>
    <property type="molecule type" value="Transcribed_RNA"/>
</dbReference>
<sequence>MVWHIATITHYLWFSFTKIVDAIASGSSSVYVFRLLKNLLSANIAHKRQLWSQSLYSFEFYIHCANTVCKCYRVFQKEATIYIHQTLHCSLTKAA</sequence>
<dbReference type="EMBL" id="GGEC01030630">
    <property type="protein sequence ID" value="MBX11114.1"/>
    <property type="molecule type" value="Transcribed_RNA"/>
</dbReference>
<dbReference type="AlphaFoldDB" id="A0A2P2KZJ2"/>
<keyword evidence="1" id="KW-0732">Signal</keyword>
<evidence type="ECO:0000313" key="2">
    <source>
        <dbReference type="EMBL" id="MBX11117.1"/>
    </source>
</evidence>